<comment type="caution">
    <text evidence="7">The sequence shown here is derived from an EMBL/GenBank/DDBJ whole genome shotgun (WGS) entry which is preliminary data.</text>
</comment>
<evidence type="ECO:0000313" key="7">
    <source>
        <dbReference type="EMBL" id="CAH0368524.1"/>
    </source>
</evidence>
<evidence type="ECO:0000256" key="1">
    <source>
        <dbReference type="ARBA" id="ARBA00004606"/>
    </source>
</evidence>
<dbReference type="OrthoDB" id="414175at2759"/>
<keyword evidence="6" id="KW-0472">Membrane</keyword>
<gene>
    <name evidence="7" type="ORF">PECAL_2P15910</name>
</gene>
<keyword evidence="8" id="KW-1185">Reference proteome</keyword>
<dbReference type="EMBL" id="CAKKNE010000002">
    <property type="protein sequence ID" value="CAH0368524.1"/>
    <property type="molecule type" value="Genomic_DNA"/>
</dbReference>
<accession>A0A8J2SL89</accession>
<dbReference type="InterPro" id="IPR026050">
    <property type="entry name" value="C1GALT1/C1GALT1_chp1"/>
</dbReference>
<proteinExistence type="inferred from homology"/>
<evidence type="ECO:0000256" key="5">
    <source>
        <dbReference type="ARBA" id="ARBA00022989"/>
    </source>
</evidence>
<comment type="subcellular location">
    <subcellularLocation>
        <location evidence="1">Membrane</location>
        <topology evidence="1">Single-pass type II membrane protein</topology>
    </subcellularLocation>
</comment>
<name>A0A8J2SL89_9STRA</name>
<dbReference type="PANTHER" id="PTHR23033">
    <property type="entry name" value="BETA1,3-GALACTOSYLTRANSFERASE"/>
    <property type="match status" value="1"/>
</dbReference>
<dbReference type="Gene3D" id="3.90.550.50">
    <property type="match status" value="1"/>
</dbReference>
<dbReference type="GO" id="GO:0016263">
    <property type="term" value="F:glycoprotein-N-acetylgalactosamine 3-beta-galactosyltransferase activity"/>
    <property type="evidence" value="ECO:0007669"/>
    <property type="project" value="TreeGrafter"/>
</dbReference>
<dbReference type="PANTHER" id="PTHR23033:SF14">
    <property type="entry name" value="GLYCOPROTEIN-N-ACETYLGALACTOSAMINE 3-BETA-GALACTOSYLTRANSFERASE 1-RELATED"/>
    <property type="match status" value="1"/>
</dbReference>
<protein>
    <submittedName>
        <fullName evidence="7">Uncharacterized protein</fullName>
    </submittedName>
</protein>
<keyword evidence="5" id="KW-1133">Transmembrane helix</keyword>
<organism evidence="7 8">
    <name type="scientific">Pelagomonas calceolata</name>
    <dbReference type="NCBI Taxonomy" id="35677"/>
    <lineage>
        <taxon>Eukaryota</taxon>
        <taxon>Sar</taxon>
        <taxon>Stramenopiles</taxon>
        <taxon>Ochrophyta</taxon>
        <taxon>Pelagophyceae</taxon>
        <taxon>Pelagomonadales</taxon>
        <taxon>Pelagomonadaceae</taxon>
        <taxon>Pelagomonas</taxon>
    </lineage>
</organism>
<comment type="similarity">
    <text evidence="2">Belongs to the glycosyltransferase 31 family. Beta3-Gal-T subfamily.</text>
</comment>
<evidence type="ECO:0000256" key="6">
    <source>
        <dbReference type="ARBA" id="ARBA00023136"/>
    </source>
</evidence>
<dbReference type="Proteomes" id="UP000789595">
    <property type="component" value="Unassembled WGS sequence"/>
</dbReference>
<dbReference type="AlphaFoldDB" id="A0A8J2SL89"/>
<evidence type="ECO:0000256" key="2">
    <source>
        <dbReference type="ARBA" id="ARBA00006462"/>
    </source>
</evidence>
<reference evidence="7" key="1">
    <citation type="submission" date="2021-11" db="EMBL/GenBank/DDBJ databases">
        <authorList>
            <consortium name="Genoscope - CEA"/>
            <person name="William W."/>
        </authorList>
    </citation>
    <scope>NUCLEOTIDE SEQUENCE</scope>
</reference>
<keyword evidence="4" id="KW-0735">Signal-anchor</keyword>
<evidence type="ECO:0000313" key="8">
    <source>
        <dbReference type="Proteomes" id="UP000789595"/>
    </source>
</evidence>
<keyword evidence="3" id="KW-0812">Transmembrane</keyword>
<evidence type="ECO:0000256" key="4">
    <source>
        <dbReference type="ARBA" id="ARBA00022968"/>
    </source>
</evidence>
<evidence type="ECO:0000256" key="3">
    <source>
        <dbReference type="ARBA" id="ARBA00022692"/>
    </source>
</evidence>
<sequence>MLIEGLLCIVSLSPVRGPGPRATRLGAIADTLGRRARIAVLIARDHEDAALSIKTLAARNATGSIQAWELPIEDHTPRFNQFRAHVYALRQALEGRHSWYFWMNDHTFLVAENLACYLSGLSRTEPVYAGLRLWGPCCGLFNSAAAGYAVNRAAVELFVKRWREIDAGETDEKCDPSSKKAQIALCLKRFDVVAIDTREASGAERFHVYGPVRLATGAIDDWLVNKKKNIDPPEPFAADASAVSSDVISFHYVAEKEHRLLDRIIRGDASIDAATLAPIWPRGREELGGYSHPFPGRNGRAAAEVVTLLRRLRVCDARSVIR</sequence>
<dbReference type="GO" id="GO:0016020">
    <property type="term" value="C:membrane"/>
    <property type="evidence" value="ECO:0007669"/>
    <property type="project" value="UniProtKB-SubCell"/>
</dbReference>